<dbReference type="Proteomes" id="UP001418222">
    <property type="component" value="Unassembled WGS sequence"/>
</dbReference>
<dbReference type="Pfam" id="PF17181">
    <property type="entry name" value="EPF"/>
    <property type="match status" value="1"/>
</dbReference>
<sequence length="419" mass="45884">MHISVVCGGACLALANFWDAFGSLGEHALVGVARLFGLHPLCIFGRNLFDLDVIVVLARERLKESRAEGLLLSLGDEHAAHIEKCVQGEASADAQLRGAMAVSGWVANCEGVHKQAFAPRVSSSLKAMSDVDGFLALEEKLRAAEGSLVDLREDHDRDASRFQRIGSKLKTELEEARTALEVEKSHVEKITQLLKTAQEETSCLETELGASNAQVELLSSDDRVSKLKAAGLAEYMDFLVYMRDRSLISEEVCKEIWNREVMPHMEDACELVLRRGVSKGKKDAHFFLISSCLPLLETQGKTKTFRLPSHRRPDRHGGTTPYSCLIILMLLGHFVMESMSSPAANGSGGQVPTQVFFSKVKVGSRPPSCDHKCGGCRPCCPAQVPATSDEIREGGLGVEYANYEPEGWMCKCASSFYHP</sequence>
<keyword evidence="3 6" id="KW-0964">Secreted</keyword>
<comment type="subcellular location">
    <subcellularLocation>
        <location evidence="1 6">Secreted</location>
    </subcellularLocation>
</comment>
<organism evidence="8 9">
    <name type="scientific">Platanthera zijinensis</name>
    <dbReference type="NCBI Taxonomy" id="2320716"/>
    <lineage>
        <taxon>Eukaryota</taxon>
        <taxon>Viridiplantae</taxon>
        <taxon>Streptophyta</taxon>
        <taxon>Embryophyta</taxon>
        <taxon>Tracheophyta</taxon>
        <taxon>Spermatophyta</taxon>
        <taxon>Magnoliopsida</taxon>
        <taxon>Liliopsida</taxon>
        <taxon>Asparagales</taxon>
        <taxon>Orchidaceae</taxon>
        <taxon>Orchidoideae</taxon>
        <taxon>Orchideae</taxon>
        <taxon>Orchidinae</taxon>
        <taxon>Platanthera</taxon>
    </lineage>
</organism>
<evidence type="ECO:0000256" key="6">
    <source>
        <dbReference type="RuleBase" id="RU367102"/>
    </source>
</evidence>
<evidence type="ECO:0000256" key="2">
    <source>
        <dbReference type="ARBA" id="ARBA00008127"/>
    </source>
</evidence>
<dbReference type="EMBL" id="JBBWWQ010000021">
    <property type="protein sequence ID" value="KAK8914151.1"/>
    <property type="molecule type" value="Genomic_DNA"/>
</dbReference>
<dbReference type="GO" id="GO:0010052">
    <property type="term" value="P:guard cell differentiation"/>
    <property type="evidence" value="ECO:0007669"/>
    <property type="project" value="UniProtKB-UniRule"/>
</dbReference>
<feature type="coiled-coil region" evidence="7">
    <location>
        <begin position="180"/>
        <end position="207"/>
    </location>
</feature>
<keyword evidence="7" id="KW-0175">Coiled coil</keyword>
<keyword evidence="5" id="KW-1015">Disulfide bond</keyword>
<reference evidence="8 9" key="1">
    <citation type="journal article" date="2022" name="Nat. Plants">
        <title>Genomes of leafy and leafless Platanthera orchids illuminate the evolution of mycoheterotrophy.</title>
        <authorList>
            <person name="Li M.H."/>
            <person name="Liu K.W."/>
            <person name="Li Z."/>
            <person name="Lu H.C."/>
            <person name="Ye Q.L."/>
            <person name="Zhang D."/>
            <person name="Wang J.Y."/>
            <person name="Li Y.F."/>
            <person name="Zhong Z.M."/>
            <person name="Liu X."/>
            <person name="Yu X."/>
            <person name="Liu D.K."/>
            <person name="Tu X.D."/>
            <person name="Liu B."/>
            <person name="Hao Y."/>
            <person name="Liao X.Y."/>
            <person name="Jiang Y.T."/>
            <person name="Sun W.H."/>
            <person name="Chen J."/>
            <person name="Chen Y.Q."/>
            <person name="Ai Y."/>
            <person name="Zhai J.W."/>
            <person name="Wu S.S."/>
            <person name="Zhou Z."/>
            <person name="Hsiao Y.Y."/>
            <person name="Wu W.L."/>
            <person name="Chen Y.Y."/>
            <person name="Lin Y.F."/>
            <person name="Hsu J.L."/>
            <person name="Li C.Y."/>
            <person name="Wang Z.W."/>
            <person name="Zhao X."/>
            <person name="Zhong W.Y."/>
            <person name="Ma X.K."/>
            <person name="Ma L."/>
            <person name="Huang J."/>
            <person name="Chen G.Z."/>
            <person name="Huang M.Z."/>
            <person name="Huang L."/>
            <person name="Peng D.H."/>
            <person name="Luo Y.B."/>
            <person name="Zou S.Q."/>
            <person name="Chen S.P."/>
            <person name="Lan S."/>
            <person name="Tsai W.C."/>
            <person name="Van de Peer Y."/>
            <person name="Liu Z.J."/>
        </authorList>
    </citation>
    <scope>NUCLEOTIDE SEQUENCE [LARGE SCALE GENOMIC DNA]</scope>
    <source>
        <strain evidence="8">Lor287</strain>
    </source>
</reference>
<evidence type="ECO:0000313" key="8">
    <source>
        <dbReference type="EMBL" id="KAK8914151.1"/>
    </source>
</evidence>
<dbReference type="GO" id="GO:0005576">
    <property type="term" value="C:extracellular region"/>
    <property type="evidence" value="ECO:0007669"/>
    <property type="project" value="UniProtKB-SubCell"/>
</dbReference>
<keyword evidence="4" id="KW-0732">Signal</keyword>
<evidence type="ECO:0000256" key="3">
    <source>
        <dbReference type="ARBA" id="ARBA00022525"/>
    </source>
</evidence>
<evidence type="ECO:0000256" key="7">
    <source>
        <dbReference type="SAM" id="Coils"/>
    </source>
</evidence>
<dbReference type="PANTHER" id="PTHR33109:SF3">
    <property type="entry name" value="EPIDERMAL PATTERNING FACTOR-LIKE PROTEIN"/>
    <property type="match status" value="1"/>
</dbReference>
<keyword evidence="9" id="KW-1185">Reference proteome</keyword>
<dbReference type="PANTHER" id="PTHR33109">
    <property type="entry name" value="EPIDERMAL PATTERNING FACTOR-LIKE PROTEIN 4"/>
    <property type="match status" value="1"/>
</dbReference>
<proteinExistence type="inferred from homology"/>
<protein>
    <recommendedName>
        <fullName evidence="6">Epidermal patterning factor-like protein</fullName>
    </recommendedName>
</protein>
<evidence type="ECO:0000256" key="4">
    <source>
        <dbReference type="ARBA" id="ARBA00022729"/>
    </source>
</evidence>
<accession>A0AAP0FTU6</accession>
<keyword evidence="6" id="KW-0217">Developmental protein</keyword>
<evidence type="ECO:0000313" key="9">
    <source>
        <dbReference type="Proteomes" id="UP001418222"/>
    </source>
</evidence>
<comment type="caution">
    <text evidence="8">The sequence shown here is derived from an EMBL/GenBank/DDBJ whole genome shotgun (WGS) entry which is preliminary data.</text>
</comment>
<gene>
    <name evidence="8" type="ORF">KSP39_PZI024344</name>
</gene>
<dbReference type="AlphaFoldDB" id="A0AAP0FTU6"/>
<dbReference type="InterPro" id="IPR039455">
    <property type="entry name" value="EPFL"/>
</dbReference>
<evidence type="ECO:0000256" key="5">
    <source>
        <dbReference type="ARBA" id="ARBA00023157"/>
    </source>
</evidence>
<comment type="similarity">
    <text evidence="2 6">Belongs to the plant cysteine rich small secretory peptide family. Epidermal patterning factor subfamily.</text>
</comment>
<comment type="function">
    <text evidence="6">Controls stomatal patterning.</text>
</comment>
<name>A0AAP0FTU6_9ASPA</name>
<evidence type="ECO:0000256" key="1">
    <source>
        <dbReference type="ARBA" id="ARBA00004613"/>
    </source>
</evidence>